<dbReference type="CDD" id="cd17535">
    <property type="entry name" value="REC_NarL-like"/>
    <property type="match status" value="1"/>
</dbReference>
<gene>
    <name evidence="5" type="ORF">AUC68_02515</name>
</gene>
<organism evidence="5 6">
    <name type="scientific">Methyloceanibacter methanicus</name>
    <dbReference type="NCBI Taxonomy" id="1774968"/>
    <lineage>
        <taxon>Bacteria</taxon>
        <taxon>Pseudomonadati</taxon>
        <taxon>Pseudomonadota</taxon>
        <taxon>Alphaproteobacteria</taxon>
        <taxon>Hyphomicrobiales</taxon>
        <taxon>Hyphomicrobiaceae</taxon>
        <taxon>Methyloceanibacter</taxon>
    </lineage>
</organism>
<dbReference type="PROSITE" id="PS50043">
    <property type="entry name" value="HTH_LUXR_2"/>
    <property type="match status" value="1"/>
</dbReference>
<dbReference type="Pfam" id="PF00196">
    <property type="entry name" value="GerE"/>
    <property type="match status" value="1"/>
</dbReference>
<evidence type="ECO:0000256" key="2">
    <source>
        <dbReference type="PROSITE-ProRule" id="PRU00169"/>
    </source>
</evidence>
<proteinExistence type="predicted"/>
<evidence type="ECO:0000259" key="4">
    <source>
        <dbReference type="PROSITE" id="PS50110"/>
    </source>
</evidence>
<keyword evidence="6" id="KW-1185">Reference proteome</keyword>
<dbReference type="SMART" id="SM00421">
    <property type="entry name" value="HTH_LUXR"/>
    <property type="match status" value="1"/>
</dbReference>
<dbReference type="OrthoDB" id="9814495at2"/>
<dbReference type="InterPro" id="IPR001789">
    <property type="entry name" value="Sig_transdc_resp-reg_receiver"/>
</dbReference>
<feature type="domain" description="HTH luxR-type" evidence="3">
    <location>
        <begin position="146"/>
        <end position="211"/>
    </location>
</feature>
<evidence type="ECO:0000259" key="3">
    <source>
        <dbReference type="PROSITE" id="PS50043"/>
    </source>
</evidence>
<evidence type="ECO:0000313" key="6">
    <source>
        <dbReference type="Proteomes" id="UP000094501"/>
    </source>
</evidence>
<dbReference type="SUPFAM" id="SSF52172">
    <property type="entry name" value="CheY-like"/>
    <property type="match status" value="1"/>
</dbReference>
<accession>A0A1E3W4C6</accession>
<keyword evidence="1 2" id="KW-0597">Phosphoprotein</keyword>
<protein>
    <submittedName>
        <fullName evidence="5">Two-component system response regulator</fullName>
    </submittedName>
</protein>
<sequence>MTKILIVDDHPMFREALRSAVKFSRDDAEILEAGSIEAAHEAIQAEPGIEIVLLDLSLPGTTGFEGLMLLRSSFPRTPIMIVSGLDDPKIVHEAIRLGAAGFVSKSVDKATLAKGLSEVLSGSVFVPPELAQKTGGSSEATDANDIADRVAGLTPAQLRVLQLIRHGQLNKQIAHELGVSETTVKAHVSEILRKLNVVSRTQAVIKTSQLDFEAIIGDDAAPSSG</sequence>
<dbReference type="InterPro" id="IPR051015">
    <property type="entry name" value="EvgA-like"/>
</dbReference>
<dbReference type="PROSITE" id="PS50110">
    <property type="entry name" value="RESPONSE_REGULATORY"/>
    <property type="match status" value="1"/>
</dbReference>
<dbReference type="InterPro" id="IPR000792">
    <property type="entry name" value="Tscrpt_reg_LuxR_C"/>
</dbReference>
<dbReference type="PRINTS" id="PR00038">
    <property type="entry name" value="HTHLUXR"/>
</dbReference>
<dbReference type="PANTHER" id="PTHR45566:SF1">
    <property type="entry name" value="HTH-TYPE TRANSCRIPTIONAL REGULATOR YHJB-RELATED"/>
    <property type="match status" value="1"/>
</dbReference>
<dbReference type="RefSeq" id="WP_069436838.1">
    <property type="nucleotide sequence ID" value="NZ_LPWG01000010.1"/>
</dbReference>
<dbReference type="Pfam" id="PF00072">
    <property type="entry name" value="Response_reg"/>
    <property type="match status" value="1"/>
</dbReference>
<dbReference type="InterPro" id="IPR036388">
    <property type="entry name" value="WH-like_DNA-bd_sf"/>
</dbReference>
<dbReference type="Gene3D" id="1.10.10.10">
    <property type="entry name" value="Winged helix-like DNA-binding domain superfamily/Winged helix DNA-binding domain"/>
    <property type="match status" value="1"/>
</dbReference>
<dbReference type="STRING" id="1774968.AUC68_02515"/>
<dbReference type="PANTHER" id="PTHR45566">
    <property type="entry name" value="HTH-TYPE TRANSCRIPTIONAL REGULATOR YHJB-RELATED"/>
    <property type="match status" value="1"/>
</dbReference>
<feature type="domain" description="Response regulatory" evidence="4">
    <location>
        <begin position="3"/>
        <end position="120"/>
    </location>
</feature>
<comment type="caution">
    <text evidence="5">The sequence shown here is derived from an EMBL/GenBank/DDBJ whole genome shotgun (WGS) entry which is preliminary data.</text>
</comment>
<reference evidence="5 6" key="1">
    <citation type="journal article" date="2016" name="Environ. Microbiol.">
        <title>New Methyloceanibacter diversity from North Sea sediments includes methanotroph containing solely the soluble methane monooxygenase.</title>
        <authorList>
            <person name="Vekeman B."/>
            <person name="Kerckhof F.M."/>
            <person name="Cremers G."/>
            <person name="de Vos P."/>
            <person name="Vandamme P."/>
            <person name="Boon N."/>
            <person name="Op den Camp H.J."/>
            <person name="Heylen K."/>
        </authorList>
    </citation>
    <scope>NUCLEOTIDE SEQUENCE [LARGE SCALE GENOMIC DNA]</scope>
    <source>
        <strain evidence="5 6">R-67174</strain>
    </source>
</reference>
<feature type="modified residue" description="4-aspartylphosphate" evidence="2">
    <location>
        <position position="55"/>
    </location>
</feature>
<name>A0A1E3W4C6_9HYPH</name>
<dbReference type="InterPro" id="IPR058245">
    <property type="entry name" value="NreC/VraR/RcsB-like_REC"/>
</dbReference>
<dbReference type="SMART" id="SM00448">
    <property type="entry name" value="REC"/>
    <property type="match status" value="1"/>
</dbReference>
<dbReference type="EMBL" id="LPWG01000010">
    <property type="protein sequence ID" value="ODR99996.1"/>
    <property type="molecule type" value="Genomic_DNA"/>
</dbReference>
<evidence type="ECO:0000313" key="5">
    <source>
        <dbReference type="EMBL" id="ODR99996.1"/>
    </source>
</evidence>
<dbReference type="GO" id="GO:0000160">
    <property type="term" value="P:phosphorelay signal transduction system"/>
    <property type="evidence" value="ECO:0007669"/>
    <property type="project" value="InterPro"/>
</dbReference>
<dbReference type="GO" id="GO:0006355">
    <property type="term" value="P:regulation of DNA-templated transcription"/>
    <property type="evidence" value="ECO:0007669"/>
    <property type="project" value="InterPro"/>
</dbReference>
<dbReference type="Proteomes" id="UP000094501">
    <property type="component" value="Unassembled WGS sequence"/>
</dbReference>
<evidence type="ECO:0000256" key="1">
    <source>
        <dbReference type="ARBA" id="ARBA00022553"/>
    </source>
</evidence>
<dbReference type="Gene3D" id="3.40.50.2300">
    <property type="match status" value="1"/>
</dbReference>
<dbReference type="InterPro" id="IPR011006">
    <property type="entry name" value="CheY-like_superfamily"/>
</dbReference>
<dbReference type="AlphaFoldDB" id="A0A1E3W4C6"/>
<dbReference type="CDD" id="cd06170">
    <property type="entry name" value="LuxR_C_like"/>
    <property type="match status" value="1"/>
</dbReference>